<dbReference type="Proteomes" id="UP000422764">
    <property type="component" value="Chromosome"/>
</dbReference>
<reference evidence="2 3" key="1">
    <citation type="submission" date="2019-12" db="EMBL/GenBank/DDBJ databases">
        <title>Genome sequenceing of Clostridium bovifaecis.</title>
        <authorList>
            <person name="Yao Y."/>
        </authorList>
    </citation>
    <scope>NUCLEOTIDE SEQUENCE [LARGE SCALE GENOMIC DNA]</scope>
    <source>
        <strain evidence="2 3">BXX</strain>
    </source>
</reference>
<evidence type="ECO:0000313" key="2">
    <source>
        <dbReference type="EMBL" id="QGU96276.1"/>
    </source>
</evidence>
<organism evidence="2 3">
    <name type="scientific">Clostridium bovifaecis</name>
    <dbReference type="NCBI Taxonomy" id="2184719"/>
    <lineage>
        <taxon>Bacteria</taxon>
        <taxon>Bacillati</taxon>
        <taxon>Bacillota</taxon>
        <taxon>Clostridia</taxon>
        <taxon>Eubacteriales</taxon>
        <taxon>Clostridiaceae</taxon>
        <taxon>Clostridium</taxon>
    </lineage>
</organism>
<sequence>MKEIMIKDVLGTNVKLEDAIILKRMMDLYIDNSIVLDFENIKDVSCAFFATLLTELFCKKGREYVLSHLKVKNLTNTKAFDRVAYGTSFHN</sequence>
<dbReference type="AlphaFoldDB" id="A0A6I6EZD6"/>
<protein>
    <submittedName>
        <fullName evidence="2">DUF4325 domain-containing protein</fullName>
    </submittedName>
</protein>
<dbReference type="InterPro" id="IPR025474">
    <property type="entry name" value="DUF4325"/>
</dbReference>
<name>A0A6I6EZD6_9CLOT</name>
<dbReference type="Pfam" id="PF14213">
    <property type="entry name" value="DUF4325"/>
    <property type="match status" value="1"/>
</dbReference>
<evidence type="ECO:0000313" key="3">
    <source>
        <dbReference type="Proteomes" id="UP000422764"/>
    </source>
</evidence>
<evidence type="ECO:0000259" key="1">
    <source>
        <dbReference type="Pfam" id="PF14213"/>
    </source>
</evidence>
<feature type="domain" description="DUF4325" evidence="1">
    <location>
        <begin position="32"/>
        <end position="77"/>
    </location>
</feature>
<keyword evidence="3" id="KW-1185">Reference proteome</keyword>
<accession>A0A6I6EZD6</accession>
<dbReference type="EMBL" id="CP046522">
    <property type="protein sequence ID" value="QGU96276.1"/>
    <property type="molecule type" value="Genomic_DNA"/>
</dbReference>
<proteinExistence type="predicted"/>
<gene>
    <name evidence="2" type="ORF">GOM49_15295</name>
</gene>